<evidence type="ECO:0000256" key="5">
    <source>
        <dbReference type="ARBA" id="ARBA00022982"/>
    </source>
</evidence>
<dbReference type="SUPFAM" id="SSF46548">
    <property type="entry name" value="alpha-helical ferredoxin"/>
    <property type="match status" value="1"/>
</dbReference>
<keyword evidence="8" id="KW-1003">Cell membrane</keyword>
<dbReference type="InterPro" id="IPR017900">
    <property type="entry name" value="4Fe4S_Fe_S_CS"/>
</dbReference>
<keyword evidence="8" id="KW-0472">Membrane</keyword>
<protein>
    <recommendedName>
        <fullName evidence="8">Ion-translocating oxidoreductase complex subunit C</fullName>
        <ecNumber evidence="8">7.-.-.-</ecNumber>
    </recommendedName>
    <alternativeName>
        <fullName evidence="8">Rnf electron transport complex subunit C</fullName>
    </alternativeName>
</protein>
<dbReference type="InterPro" id="IPR010208">
    <property type="entry name" value="Ion_transpt_RnfC/RsxC"/>
</dbReference>
<proteinExistence type="inferred from homology"/>
<feature type="binding site" evidence="8">
    <location>
        <position position="359"/>
    </location>
    <ligand>
        <name>[4Fe-4S] cluster</name>
        <dbReference type="ChEBI" id="CHEBI:49883"/>
        <label>1</label>
    </ligand>
</feature>
<evidence type="ECO:0000313" key="11">
    <source>
        <dbReference type="Proteomes" id="UP000886741"/>
    </source>
</evidence>
<keyword evidence="7 8" id="KW-0411">Iron-sulfur</keyword>
<organism evidence="10 11">
    <name type="scientific">Candidatus Avoscillospira avistercoris</name>
    <dbReference type="NCBI Taxonomy" id="2840707"/>
    <lineage>
        <taxon>Bacteria</taxon>
        <taxon>Bacillati</taxon>
        <taxon>Bacillota</taxon>
        <taxon>Clostridia</taxon>
        <taxon>Eubacteriales</taxon>
        <taxon>Oscillospiraceae</taxon>
        <taxon>Oscillospiraceae incertae sedis</taxon>
        <taxon>Candidatus Avoscillospira</taxon>
    </lineage>
</organism>
<feature type="domain" description="4Fe-4S ferredoxin-type" evidence="9">
    <location>
        <begin position="344"/>
        <end position="373"/>
    </location>
</feature>
<accession>A0A9D1F862</accession>
<evidence type="ECO:0000259" key="9">
    <source>
        <dbReference type="PROSITE" id="PS51379"/>
    </source>
</evidence>
<dbReference type="InterPro" id="IPR019554">
    <property type="entry name" value="Soluble_ligand-bd"/>
</dbReference>
<feature type="binding site" evidence="8">
    <location>
        <position position="356"/>
    </location>
    <ligand>
        <name>[4Fe-4S] cluster</name>
        <dbReference type="ChEBI" id="CHEBI:49883"/>
        <label>1</label>
    </ligand>
</feature>
<dbReference type="EMBL" id="DVJJ01000041">
    <property type="protein sequence ID" value="HIS64145.1"/>
    <property type="molecule type" value="Genomic_DNA"/>
</dbReference>
<dbReference type="Pfam" id="PF13375">
    <property type="entry name" value="RnfC_N"/>
    <property type="match status" value="1"/>
</dbReference>
<dbReference type="GO" id="GO:0051539">
    <property type="term" value="F:4 iron, 4 sulfur cluster binding"/>
    <property type="evidence" value="ECO:0007669"/>
    <property type="project" value="UniProtKB-KW"/>
</dbReference>
<dbReference type="Pfam" id="PF13237">
    <property type="entry name" value="Fer4_10"/>
    <property type="match status" value="1"/>
</dbReference>
<evidence type="ECO:0000256" key="7">
    <source>
        <dbReference type="ARBA" id="ARBA00023014"/>
    </source>
</evidence>
<feature type="binding site" evidence="8">
    <location>
        <position position="398"/>
    </location>
    <ligand>
        <name>[4Fe-4S] cluster</name>
        <dbReference type="ChEBI" id="CHEBI:49883"/>
        <label>2</label>
    </ligand>
</feature>
<evidence type="ECO:0000256" key="6">
    <source>
        <dbReference type="ARBA" id="ARBA00023004"/>
    </source>
</evidence>
<keyword evidence="6 8" id="KW-0408">Iron</keyword>
<dbReference type="AlphaFoldDB" id="A0A9D1F862"/>
<evidence type="ECO:0000313" key="10">
    <source>
        <dbReference type="EMBL" id="HIS64145.1"/>
    </source>
</evidence>
<dbReference type="PROSITE" id="PS00198">
    <property type="entry name" value="4FE4S_FER_1"/>
    <property type="match status" value="2"/>
</dbReference>
<keyword evidence="1 8" id="KW-0813">Transport</keyword>
<dbReference type="EC" id="7.-.-.-" evidence="8"/>
<dbReference type="GO" id="GO:0009055">
    <property type="term" value="F:electron transfer activity"/>
    <property type="evidence" value="ECO:0007669"/>
    <property type="project" value="InterPro"/>
</dbReference>
<dbReference type="InterPro" id="IPR017896">
    <property type="entry name" value="4Fe4S_Fe-S-bd"/>
</dbReference>
<feature type="binding site" evidence="8">
    <location>
        <position position="353"/>
    </location>
    <ligand>
        <name>[4Fe-4S] cluster</name>
        <dbReference type="ChEBI" id="CHEBI:49883"/>
        <label>1</label>
    </ligand>
</feature>
<dbReference type="NCBIfam" id="TIGR01945">
    <property type="entry name" value="rnfC"/>
    <property type="match status" value="1"/>
</dbReference>
<dbReference type="PROSITE" id="PS51379">
    <property type="entry name" value="4FE4S_FER_2"/>
    <property type="match status" value="2"/>
</dbReference>
<dbReference type="Gene3D" id="3.30.70.20">
    <property type="match status" value="1"/>
</dbReference>
<name>A0A9D1F862_9FIRM</name>
<dbReference type="HAMAP" id="MF_00461">
    <property type="entry name" value="RsxC_RnfC"/>
    <property type="match status" value="1"/>
</dbReference>
<dbReference type="GO" id="GO:0046872">
    <property type="term" value="F:metal ion binding"/>
    <property type="evidence" value="ECO:0007669"/>
    <property type="project" value="UniProtKB-KW"/>
</dbReference>
<feature type="binding site" evidence="8">
    <location>
        <position position="392"/>
    </location>
    <ligand>
        <name>[4Fe-4S] cluster</name>
        <dbReference type="ChEBI" id="CHEBI:49883"/>
        <label>2</label>
    </ligand>
</feature>
<dbReference type="GO" id="GO:0022900">
    <property type="term" value="P:electron transport chain"/>
    <property type="evidence" value="ECO:0007669"/>
    <property type="project" value="UniProtKB-UniRule"/>
</dbReference>
<sequence>MKRRAKGIFVAANKNTANCTPVELKVPPRVRLPLALLGTNSSSFTVKKGDTVAVGQPISTYGSGIGVPLHATVSGTVEGIEKLRLAAGYVVDSLVIASDGKQTVWEGVKPPEVPDAPSFLEAIRNSGLVGLGGAGFPTWVKLNASVDRLIINGSECEPYCTADHVTMRDYAADLAEGIAIVQSRLAIEKTIIGVKHPPQALLDAFSQIPNVEIQQLREFYPVGAEKMLILETTGRVVPGGKLPKDVGCMVLNVNTAVFIARYLRTGMPLVQKLVTVDGSAVRTPGLVIAPIGTPVEALFRAVGGFVQEPAKIISGGPMMGTALPDLEFPLLWNCGSLLALGAKEAVKPDSTACIRCGRCAQHCPMNLMAFEMTEAFARKDVDRLRQIGANLCMECGCCAYVCPAHRDLVTSHKLMKRFLATQPKKEEAKSC</sequence>
<keyword evidence="5 8" id="KW-0249">Electron transport</keyword>
<feature type="binding site" evidence="8">
    <location>
        <position position="363"/>
    </location>
    <ligand>
        <name>[4Fe-4S] cluster</name>
        <dbReference type="ChEBI" id="CHEBI:49883"/>
        <label>2</label>
    </ligand>
</feature>
<keyword evidence="3 8" id="KW-0479">Metal-binding</keyword>
<dbReference type="InterPro" id="IPR037225">
    <property type="entry name" value="Nuo51_FMN-bd_sf"/>
</dbReference>
<comment type="caution">
    <text evidence="10">The sequence shown here is derived from an EMBL/GenBank/DDBJ whole genome shotgun (WGS) entry which is preliminary data.</text>
</comment>
<dbReference type="Pfam" id="PF10531">
    <property type="entry name" value="SLBB"/>
    <property type="match status" value="1"/>
</dbReference>
<dbReference type="Gene3D" id="3.40.50.11540">
    <property type="entry name" value="NADH-ubiquinone oxidoreductase 51kDa subunit"/>
    <property type="match status" value="1"/>
</dbReference>
<comment type="function">
    <text evidence="8">Part of a membrane-bound complex that couples electron transfer with translocation of ions across the membrane.</text>
</comment>
<dbReference type="PANTHER" id="PTHR43034">
    <property type="entry name" value="ION-TRANSLOCATING OXIDOREDUCTASE COMPLEX SUBUNIT C"/>
    <property type="match status" value="1"/>
</dbReference>
<dbReference type="PANTHER" id="PTHR43034:SF2">
    <property type="entry name" value="ION-TRANSLOCATING OXIDOREDUCTASE COMPLEX SUBUNIT C"/>
    <property type="match status" value="1"/>
</dbReference>
<comment type="cofactor">
    <cofactor evidence="8">
        <name>[4Fe-4S] cluster</name>
        <dbReference type="ChEBI" id="CHEBI:49883"/>
    </cofactor>
    <text evidence="8">Binds 2 [4Fe-4S] clusters per subunit.</text>
</comment>
<keyword evidence="2 8" id="KW-0004">4Fe-4S</keyword>
<evidence type="ECO:0000256" key="4">
    <source>
        <dbReference type="ARBA" id="ARBA00022737"/>
    </source>
</evidence>
<dbReference type="SUPFAM" id="SSF142019">
    <property type="entry name" value="Nqo1 FMN-binding domain-like"/>
    <property type="match status" value="1"/>
</dbReference>
<keyword evidence="8" id="KW-1278">Translocase</keyword>
<evidence type="ECO:0000256" key="1">
    <source>
        <dbReference type="ARBA" id="ARBA00022448"/>
    </source>
</evidence>
<feature type="domain" description="4Fe-4S ferredoxin-type" evidence="9">
    <location>
        <begin position="383"/>
        <end position="413"/>
    </location>
</feature>
<dbReference type="GO" id="GO:0005886">
    <property type="term" value="C:plasma membrane"/>
    <property type="evidence" value="ECO:0007669"/>
    <property type="project" value="UniProtKB-SubCell"/>
</dbReference>
<evidence type="ECO:0000256" key="2">
    <source>
        <dbReference type="ARBA" id="ARBA00022485"/>
    </source>
</evidence>
<feature type="binding site" evidence="8">
    <location>
        <position position="402"/>
    </location>
    <ligand>
        <name>[4Fe-4S] cluster</name>
        <dbReference type="ChEBI" id="CHEBI:49883"/>
        <label>1</label>
    </ligand>
</feature>
<dbReference type="Proteomes" id="UP000886741">
    <property type="component" value="Unassembled WGS sequence"/>
</dbReference>
<keyword evidence="4 8" id="KW-0677">Repeat</keyword>
<dbReference type="InterPro" id="IPR026902">
    <property type="entry name" value="RnfC_N"/>
</dbReference>
<evidence type="ECO:0000256" key="8">
    <source>
        <dbReference type="HAMAP-Rule" id="MF_00461"/>
    </source>
</evidence>
<feature type="binding site" evidence="8">
    <location>
        <position position="395"/>
    </location>
    <ligand>
        <name>[4Fe-4S] cluster</name>
        <dbReference type="ChEBI" id="CHEBI:49883"/>
        <label>2</label>
    </ligand>
</feature>
<comment type="similarity">
    <text evidence="8">Belongs to the 4Fe4S bacterial-type ferredoxin family. RnfC subfamily.</text>
</comment>
<evidence type="ECO:0000256" key="3">
    <source>
        <dbReference type="ARBA" id="ARBA00022723"/>
    </source>
</evidence>
<comment type="subunit">
    <text evidence="8">The complex is composed of six subunits: RnfA, RnfB, RnfC, RnfD, RnfE and RnfG.</text>
</comment>
<dbReference type="Pfam" id="PF01512">
    <property type="entry name" value="Complex1_51K"/>
    <property type="match status" value="1"/>
</dbReference>
<comment type="subcellular location">
    <subcellularLocation>
        <location evidence="8">Cell membrane</location>
        <topology evidence="8">Peripheral membrane protein</topology>
    </subcellularLocation>
</comment>
<reference evidence="10" key="1">
    <citation type="submission" date="2020-10" db="EMBL/GenBank/DDBJ databases">
        <authorList>
            <person name="Gilroy R."/>
        </authorList>
    </citation>
    <scope>NUCLEOTIDE SEQUENCE</scope>
    <source>
        <strain evidence="10">ChiBcec16-1751</strain>
    </source>
</reference>
<reference evidence="10" key="2">
    <citation type="journal article" date="2021" name="PeerJ">
        <title>Extensive microbial diversity within the chicken gut microbiome revealed by metagenomics and culture.</title>
        <authorList>
            <person name="Gilroy R."/>
            <person name="Ravi A."/>
            <person name="Getino M."/>
            <person name="Pursley I."/>
            <person name="Horton D.L."/>
            <person name="Alikhan N.F."/>
            <person name="Baker D."/>
            <person name="Gharbi K."/>
            <person name="Hall N."/>
            <person name="Watson M."/>
            <person name="Adriaenssens E.M."/>
            <person name="Foster-Nyarko E."/>
            <person name="Jarju S."/>
            <person name="Secka A."/>
            <person name="Antonio M."/>
            <person name="Oren A."/>
            <person name="Chaudhuri R.R."/>
            <person name="La Ragione R."/>
            <person name="Hildebrand F."/>
            <person name="Pallen M.J."/>
        </authorList>
    </citation>
    <scope>NUCLEOTIDE SEQUENCE</scope>
    <source>
        <strain evidence="10">ChiBcec16-1751</strain>
    </source>
</reference>
<dbReference type="InterPro" id="IPR011538">
    <property type="entry name" value="Nuo51_FMN-bd"/>
</dbReference>
<gene>
    <name evidence="8" type="primary">rnfC</name>
    <name evidence="10" type="ORF">IAA83_02085</name>
</gene>